<evidence type="ECO:0000313" key="1">
    <source>
        <dbReference type="EMBL" id="KAJ9079343.1"/>
    </source>
</evidence>
<protein>
    <submittedName>
        <fullName evidence="1">Uncharacterized protein</fullName>
    </submittedName>
</protein>
<accession>A0ACC2TX59</accession>
<dbReference type="EMBL" id="QTSX02001766">
    <property type="protein sequence ID" value="KAJ9079343.1"/>
    <property type="molecule type" value="Genomic_DNA"/>
</dbReference>
<name>A0ACC2TX59_9FUNG</name>
<organism evidence="1 2">
    <name type="scientific">Entomophthora muscae</name>
    <dbReference type="NCBI Taxonomy" id="34485"/>
    <lineage>
        <taxon>Eukaryota</taxon>
        <taxon>Fungi</taxon>
        <taxon>Fungi incertae sedis</taxon>
        <taxon>Zoopagomycota</taxon>
        <taxon>Entomophthoromycotina</taxon>
        <taxon>Entomophthoromycetes</taxon>
        <taxon>Entomophthorales</taxon>
        <taxon>Entomophthoraceae</taxon>
        <taxon>Entomophthora</taxon>
    </lineage>
</organism>
<evidence type="ECO:0000313" key="2">
    <source>
        <dbReference type="Proteomes" id="UP001165960"/>
    </source>
</evidence>
<dbReference type="Proteomes" id="UP001165960">
    <property type="component" value="Unassembled WGS sequence"/>
</dbReference>
<keyword evidence="2" id="KW-1185">Reference proteome</keyword>
<reference evidence="1" key="1">
    <citation type="submission" date="2022-04" db="EMBL/GenBank/DDBJ databases">
        <title>Genome of the entomopathogenic fungus Entomophthora muscae.</title>
        <authorList>
            <person name="Elya C."/>
            <person name="Lovett B.R."/>
            <person name="Lee E."/>
            <person name="Macias A.M."/>
            <person name="Hajek A.E."/>
            <person name="De Bivort B.L."/>
            <person name="Kasson M.T."/>
            <person name="De Fine Licht H.H."/>
            <person name="Stajich J.E."/>
        </authorList>
    </citation>
    <scope>NUCLEOTIDE SEQUENCE</scope>
    <source>
        <strain evidence="1">Berkeley</strain>
    </source>
</reference>
<sequence length="170" mass="18723">MSLYQVTLILRQFINLSLKGGAGFSWHTGAAVTHFQLTVWFKSVNLVNFNTGFPAFRAFLLGRKIPGIMELTVTKAQAIVDLHVATMNKVAPTPCLEPIVIEPVIDQPFIALNEDLLSIQTAPQLQDLVDKLGLEYNPGALCKGEVSKVFCSFRLCCLLSFFITDHALVA</sequence>
<comment type="caution">
    <text evidence="1">The sequence shown here is derived from an EMBL/GenBank/DDBJ whole genome shotgun (WGS) entry which is preliminary data.</text>
</comment>
<gene>
    <name evidence="1" type="ORF">DSO57_1036327</name>
</gene>
<proteinExistence type="predicted"/>